<gene>
    <name evidence="5" type="ORF">H1016_00855</name>
</gene>
<evidence type="ECO:0000313" key="5">
    <source>
        <dbReference type="EMBL" id="HIK00073.1"/>
    </source>
</evidence>
<name>A0A832V0L4_9ARCH</name>
<reference evidence="5 6" key="1">
    <citation type="journal article" name="Nat. Commun.">
        <title>Undinarchaeota illuminate DPANN phylogeny and the impact of gene transfer on archaeal evolution.</title>
        <authorList>
            <person name="Dombrowski N."/>
            <person name="Williams T.A."/>
            <person name="Sun J."/>
            <person name="Woodcroft B.J."/>
            <person name="Lee J.H."/>
            <person name="Minh B.Q."/>
            <person name="Rinke C."/>
            <person name="Spang A."/>
        </authorList>
    </citation>
    <scope>NUCLEOTIDE SEQUENCE [LARGE SCALE GENOMIC DNA]</scope>
    <source>
        <strain evidence="5">MAG_bin1129</strain>
    </source>
</reference>
<evidence type="ECO:0000313" key="6">
    <source>
        <dbReference type="Proteomes" id="UP000646946"/>
    </source>
</evidence>
<dbReference type="SUPFAM" id="SSF46785">
    <property type="entry name" value="Winged helix' DNA-binding domain"/>
    <property type="match status" value="2"/>
</dbReference>
<dbReference type="InterPro" id="IPR036388">
    <property type="entry name" value="WH-like_DNA-bd_sf"/>
</dbReference>
<evidence type="ECO:0000256" key="3">
    <source>
        <dbReference type="ARBA" id="ARBA00023163"/>
    </source>
</evidence>
<dbReference type="PROSITE" id="PS50956">
    <property type="entry name" value="HTH_ASNC_2"/>
    <property type="match status" value="2"/>
</dbReference>
<proteinExistence type="predicted"/>
<dbReference type="AlphaFoldDB" id="A0A832V0L4"/>
<dbReference type="InterPro" id="IPR019888">
    <property type="entry name" value="Tscrpt_reg_AsnC-like"/>
</dbReference>
<organism evidence="5 6">
    <name type="scientific">Candidatus Naiadarchaeum limnaeum</name>
    <dbReference type="NCBI Taxonomy" id="2756139"/>
    <lineage>
        <taxon>Archaea</taxon>
        <taxon>Candidatus Undinarchaeota</taxon>
        <taxon>Candidatus Undinarchaeia</taxon>
        <taxon>Candidatus Naiadarchaeales</taxon>
        <taxon>Candidatus Naiadarchaeaceae</taxon>
        <taxon>Candidatus Naiadarchaeum</taxon>
    </lineage>
</organism>
<dbReference type="PRINTS" id="PR00033">
    <property type="entry name" value="HTHASNC"/>
</dbReference>
<dbReference type="PANTHER" id="PTHR30154">
    <property type="entry name" value="LEUCINE-RESPONSIVE REGULATORY PROTEIN"/>
    <property type="match status" value="1"/>
</dbReference>
<sequence length="319" mass="37130">MAELNKLTDFKRRLIDELDKNCRQSNAQIAKRLKVGKNVVNYRLNSLIKEQIITGFYSVVDIAKLGYFGIRLYLKLRFATKKKEQEILNSLVKSNVTWWVGSIDGDYDIGIVVRVKEINDFYNFWDHFSKLYHRYMGKSTIHVHKATHEYSSSFFSVEGRKISYAGFVEHAQLSKKEKLVLSTLAEQSRMPIVEIAQKTGISTIAVKNIISRLVKRGIIKAFKLKLNYDKLGLTLYKINFSLNDFSKKAEMLSYTNNHSNVLFVDESIGFADFEVSFLVENYARFKEILNNYKSKFSDSIADVNYFVYSKIHKIKYFED</sequence>
<keyword evidence="2" id="KW-0238">DNA-binding</keyword>
<keyword evidence="6" id="KW-1185">Reference proteome</keyword>
<dbReference type="Gene3D" id="1.10.10.10">
    <property type="entry name" value="Winged helix-like DNA-binding domain superfamily/Winged helix DNA-binding domain"/>
    <property type="match status" value="2"/>
</dbReference>
<protein>
    <submittedName>
        <fullName evidence="5">Lrp/AsnC family transcriptional regulator</fullName>
    </submittedName>
</protein>
<dbReference type="Proteomes" id="UP000646946">
    <property type="component" value="Unassembled WGS sequence"/>
</dbReference>
<comment type="caution">
    <text evidence="5">The sequence shown here is derived from an EMBL/GenBank/DDBJ whole genome shotgun (WGS) entry which is preliminary data.</text>
</comment>
<dbReference type="InterPro" id="IPR000485">
    <property type="entry name" value="AsnC-type_HTH_dom"/>
</dbReference>
<feature type="domain" description="HTH asnC-type" evidence="4">
    <location>
        <begin position="173"/>
        <end position="234"/>
    </location>
</feature>
<keyword evidence="1" id="KW-0805">Transcription regulation</keyword>
<dbReference type="Pfam" id="PF13412">
    <property type="entry name" value="HTH_24"/>
    <property type="match status" value="2"/>
</dbReference>
<evidence type="ECO:0000259" key="4">
    <source>
        <dbReference type="PROSITE" id="PS50956"/>
    </source>
</evidence>
<dbReference type="PANTHER" id="PTHR30154:SF34">
    <property type="entry name" value="TRANSCRIPTIONAL REGULATOR AZLB"/>
    <property type="match status" value="1"/>
</dbReference>
<keyword evidence="3" id="KW-0804">Transcription</keyword>
<dbReference type="SMART" id="SM00344">
    <property type="entry name" value="HTH_ASNC"/>
    <property type="match status" value="2"/>
</dbReference>
<evidence type="ECO:0000256" key="1">
    <source>
        <dbReference type="ARBA" id="ARBA00023015"/>
    </source>
</evidence>
<evidence type="ECO:0000256" key="2">
    <source>
        <dbReference type="ARBA" id="ARBA00023125"/>
    </source>
</evidence>
<feature type="domain" description="HTH asnC-type" evidence="4">
    <location>
        <begin position="7"/>
        <end position="68"/>
    </location>
</feature>
<accession>A0A832V0L4</accession>
<dbReference type="InterPro" id="IPR036390">
    <property type="entry name" value="WH_DNA-bd_sf"/>
</dbReference>
<dbReference type="Gene3D" id="3.30.70.920">
    <property type="match status" value="1"/>
</dbReference>
<dbReference type="GO" id="GO:0005829">
    <property type="term" value="C:cytosol"/>
    <property type="evidence" value="ECO:0007669"/>
    <property type="project" value="TreeGrafter"/>
</dbReference>
<dbReference type="EMBL" id="DVAB01000008">
    <property type="protein sequence ID" value="HIK00073.1"/>
    <property type="molecule type" value="Genomic_DNA"/>
</dbReference>
<dbReference type="GO" id="GO:0043200">
    <property type="term" value="P:response to amino acid"/>
    <property type="evidence" value="ECO:0007669"/>
    <property type="project" value="TreeGrafter"/>
</dbReference>
<dbReference type="GO" id="GO:0043565">
    <property type="term" value="F:sequence-specific DNA binding"/>
    <property type="evidence" value="ECO:0007669"/>
    <property type="project" value="InterPro"/>
</dbReference>